<dbReference type="CDD" id="cd06850">
    <property type="entry name" value="biotinyl_domain"/>
    <property type="match status" value="1"/>
</dbReference>
<keyword evidence="3 7" id="KW-0276">Fatty acid metabolism</keyword>
<feature type="region of interest" description="Disordered" evidence="8">
    <location>
        <begin position="85"/>
        <end position="137"/>
    </location>
</feature>
<proteinExistence type="predicted"/>
<keyword evidence="6 7" id="KW-0092">Biotin</keyword>
<keyword evidence="5 7" id="KW-0275">Fatty acid biosynthesis</keyword>
<name>A0A1G6U1E2_9PSEU</name>
<dbReference type="Gene3D" id="2.40.50.100">
    <property type="match status" value="1"/>
</dbReference>
<reference evidence="11" key="1">
    <citation type="submission" date="2016-10" db="EMBL/GenBank/DDBJ databases">
        <authorList>
            <person name="Varghese N."/>
            <person name="Submissions S."/>
        </authorList>
    </citation>
    <scope>NUCLEOTIDE SEQUENCE [LARGE SCALE GENOMIC DNA]</scope>
    <source>
        <strain evidence="11">IBRC-M 10403</strain>
    </source>
</reference>
<dbReference type="GO" id="GO:0003989">
    <property type="term" value="F:acetyl-CoA carboxylase activity"/>
    <property type="evidence" value="ECO:0007669"/>
    <property type="project" value="InterPro"/>
</dbReference>
<evidence type="ECO:0000313" key="10">
    <source>
        <dbReference type="EMBL" id="SDD34427.1"/>
    </source>
</evidence>
<evidence type="ECO:0000256" key="2">
    <source>
        <dbReference type="ARBA" id="ARBA00022516"/>
    </source>
</evidence>
<dbReference type="PROSITE" id="PS50968">
    <property type="entry name" value="BIOTINYL_LIPOYL"/>
    <property type="match status" value="1"/>
</dbReference>
<feature type="domain" description="Lipoyl-binding" evidence="9">
    <location>
        <begin position="136"/>
        <end position="214"/>
    </location>
</feature>
<dbReference type="GO" id="GO:0006633">
    <property type="term" value="P:fatty acid biosynthetic process"/>
    <property type="evidence" value="ECO:0007669"/>
    <property type="project" value="UniProtKB-UniPathway"/>
</dbReference>
<dbReference type="InterPro" id="IPR001249">
    <property type="entry name" value="AcCoA_biotinCC"/>
</dbReference>
<evidence type="ECO:0000256" key="8">
    <source>
        <dbReference type="SAM" id="MobiDB-lite"/>
    </source>
</evidence>
<evidence type="ECO:0000256" key="6">
    <source>
        <dbReference type="ARBA" id="ARBA00023267"/>
    </source>
</evidence>
<comment type="function">
    <text evidence="7">This protein is a component of the acetyl coenzyme A carboxylase complex; first, biotin carboxylase catalyzes the carboxylation of the carrier protein and then the transcarboxylase transfers the carboxyl group to form malonyl-CoA.</text>
</comment>
<evidence type="ECO:0000256" key="4">
    <source>
        <dbReference type="ARBA" id="ARBA00023098"/>
    </source>
</evidence>
<dbReference type="PROSITE" id="PS00188">
    <property type="entry name" value="BIOTIN"/>
    <property type="match status" value="1"/>
</dbReference>
<dbReference type="Proteomes" id="UP000199501">
    <property type="component" value="Unassembled WGS sequence"/>
</dbReference>
<evidence type="ECO:0000256" key="7">
    <source>
        <dbReference type="RuleBase" id="RU364072"/>
    </source>
</evidence>
<dbReference type="EMBL" id="FMZZ01000010">
    <property type="protein sequence ID" value="SDD34427.1"/>
    <property type="molecule type" value="Genomic_DNA"/>
</dbReference>
<dbReference type="GO" id="GO:0009317">
    <property type="term" value="C:acetyl-CoA carboxylase complex"/>
    <property type="evidence" value="ECO:0007669"/>
    <property type="project" value="InterPro"/>
</dbReference>
<sequence length="217" mass="22678">MNATANGGVAVSVPARDTRADLTDQTVHAAQADTGQVDHIGQVDQVVTVLREQALATYANASHAPTVVRVSAHDVAVEVRWTAEARPAEPRQTESWATDSRAVDSRAVDSRTAGSRAPESRAPQSPEPGAAADDTAGRFPLCANTVGVFYRAPEPGAAPFVVEGDVIAPGQQVAIVEAMKLMIPVEADRAGLVVEFLVPDGAPVEHGQPVLLLEPAR</sequence>
<dbReference type="RefSeq" id="WP_091453239.1">
    <property type="nucleotide sequence ID" value="NZ_FMZZ01000010.1"/>
</dbReference>
<dbReference type="Pfam" id="PF00364">
    <property type="entry name" value="Biotin_lipoyl"/>
    <property type="match status" value="1"/>
</dbReference>
<keyword evidence="11" id="KW-1185">Reference proteome</keyword>
<dbReference type="UniPathway" id="UPA00094"/>
<evidence type="ECO:0000313" key="11">
    <source>
        <dbReference type="Proteomes" id="UP000199501"/>
    </source>
</evidence>
<evidence type="ECO:0000256" key="5">
    <source>
        <dbReference type="ARBA" id="ARBA00023160"/>
    </source>
</evidence>
<dbReference type="SUPFAM" id="SSF51230">
    <property type="entry name" value="Single hybrid motif"/>
    <property type="match status" value="1"/>
</dbReference>
<organism evidence="10 11">
    <name type="scientific">Actinokineospora iranica</name>
    <dbReference type="NCBI Taxonomy" id="1271860"/>
    <lineage>
        <taxon>Bacteria</taxon>
        <taxon>Bacillati</taxon>
        <taxon>Actinomycetota</taxon>
        <taxon>Actinomycetes</taxon>
        <taxon>Pseudonocardiales</taxon>
        <taxon>Pseudonocardiaceae</taxon>
        <taxon>Actinokineospora</taxon>
    </lineage>
</organism>
<evidence type="ECO:0000259" key="9">
    <source>
        <dbReference type="PROSITE" id="PS50968"/>
    </source>
</evidence>
<dbReference type="AlphaFoldDB" id="A0A1G6U1E2"/>
<dbReference type="InterPro" id="IPR001882">
    <property type="entry name" value="Biotin_BS"/>
</dbReference>
<keyword evidence="2 7" id="KW-0444">Lipid biosynthesis</keyword>
<keyword evidence="4 7" id="KW-0443">Lipid metabolism</keyword>
<evidence type="ECO:0000256" key="3">
    <source>
        <dbReference type="ARBA" id="ARBA00022832"/>
    </source>
</evidence>
<dbReference type="STRING" id="1271860.SAMN05216174_11025"/>
<gene>
    <name evidence="10" type="ORF">SAMN05216174_11025</name>
</gene>
<dbReference type="PRINTS" id="PR01071">
    <property type="entry name" value="ACOABIOTINCC"/>
</dbReference>
<accession>A0A1G6U1E2</accession>
<dbReference type="InterPro" id="IPR000089">
    <property type="entry name" value="Biotin_lipoyl"/>
</dbReference>
<evidence type="ECO:0000256" key="1">
    <source>
        <dbReference type="ARBA" id="ARBA00005194"/>
    </source>
</evidence>
<comment type="pathway">
    <text evidence="1 7">Lipid metabolism; fatty acid biosynthesis.</text>
</comment>
<dbReference type="InterPro" id="IPR011053">
    <property type="entry name" value="Single_hybrid_motif"/>
</dbReference>
<protein>
    <recommendedName>
        <fullName evidence="7">Biotin carboxyl carrier protein of acetyl-CoA carboxylase</fullName>
    </recommendedName>
</protein>